<dbReference type="InterPro" id="IPR000073">
    <property type="entry name" value="AB_hydrolase_1"/>
</dbReference>
<keyword evidence="2" id="KW-0378">Hydrolase</keyword>
<sequence length="350" mass="39358">MGLLSELKLAVPWGHIAAKAWGPQQATPVLCLHGWLDNANSFDRLIPLLPKDFHYVAMDFGGHGLSSHYSPGFAYYQENFVSEVRRVVAALKWKRFSLMGHSFGGIVGGTFTSIFPEMVDKLILLDTMPFGLDHNPRVPPTQQTPHPQGVENLLTYRRGAIEHMLQAEASQKPRQVASPEEMLQGFLKRNSHLSEENARLLLQRGTTEVATGLVMNRDRRMTVVFTEAAASAWLTWINCAGTQGRPVGGWGQPERSISFVSRELFVHSIKQLQARVLLVKAIQGYYNVKKEDTNKNVLLFMEDMLRSILKERFQYAKVPGNHYVHLNQPEIVAGIISAFLQSQEPPPHQP</sequence>
<accession>A0A8M1GPJ6</accession>
<feature type="domain" description="AB hydrolase-1" evidence="3">
    <location>
        <begin position="28"/>
        <end position="135"/>
    </location>
</feature>
<gene>
    <name evidence="5" type="primary">SERHL2</name>
</gene>
<dbReference type="KEGG" id="umr:103674060"/>
<reference evidence="5" key="1">
    <citation type="submission" date="2025-08" db="UniProtKB">
        <authorList>
            <consortium name="RefSeq"/>
        </authorList>
    </citation>
    <scope>IDENTIFICATION</scope>
    <source>
        <tissue evidence="5">Whole blood</tissue>
    </source>
</reference>
<dbReference type="PANTHER" id="PTHR43798">
    <property type="entry name" value="MONOACYLGLYCEROL LIPASE"/>
    <property type="match status" value="1"/>
</dbReference>
<keyword evidence="4" id="KW-1185">Reference proteome</keyword>
<dbReference type="InterPro" id="IPR029058">
    <property type="entry name" value="AB_hydrolase_fold"/>
</dbReference>
<comment type="similarity">
    <text evidence="1">Belongs to the AB hydrolase superfamily.</text>
</comment>
<dbReference type="RefSeq" id="XP_040493564.1">
    <property type="nucleotide sequence ID" value="XM_040637630.1"/>
</dbReference>
<evidence type="ECO:0000313" key="5">
    <source>
        <dbReference type="RefSeq" id="XP_040493564.1"/>
    </source>
</evidence>
<dbReference type="GeneID" id="103674060"/>
<dbReference type="SUPFAM" id="SSF53474">
    <property type="entry name" value="alpha/beta-Hydrolases"/>
    <property type="match status" value="1"/>
</dbReference>
<dbReference type="PRINTS" id="PR00111">
    <property type="entry name" value="ABHYDROLASE"/>
</dbReference>
<dbReference type="CTD" id="253190"/>
<dbReference type="Gene3D" id="3.40.50.1820">
    <property type="entry name" value="alpha/beta hydrolase"/>
    <property type="match status" value="1"/>
</dbReference>
<dbReference type="InterPro" id="IPR050266">
    <property type="entry name" value="AB_hydrolase_sf"/>
</dbReference>
<dbReference type="Proteomes" id="UP000261680">
    <property type="component" value="Unplaced"/>
</dbReference>
<evidence type="ECO:0000259" key="3">
    <source>
        <dbReference type="Pfam" id="PF00561"/>
    </source>
</evidence>
<protein>
    <submittedName>
        <fullName evidence="5">Serine hydrolase-like protein 2 isoform X1</fullName>
    </submittedName>
</protein>
<dbReference type="AlphaFoldDB" id="A0A8M1GPJ6"/>
<organism evidence="4 5">
    <name type="scientific">Ursus maritimus</name>
    <name type="common">Polar bear</name>
    <name type="synonym">Thalarctos maritimus</name>
    <dbReference type="NCBI Taxonomy" id="29073"/>
    <lineage>
        <taxon>Eukaryota</taxon>
        <taxon>Metazoa</taxon>
        <taxon>Chordata</taxon>
        <taxon>Craniata</taxon>
        <taxon>Vertebrata</taxon>
        <taxon>Euteleostomi</taxon>
        <taxon>Mammalia</taxon>
        <taxon>Eutheria</taxon>
        <taxon>Laurasiatheria</taxon>
        <taxon>Carnivora</taxon>
        <taxon>Caniformia</taxon>
        <taxon>Ursidae</taxon>
        <taxon>Ursus</taxon>
    </lineage>
</organism>
<evidence type="ECO:0000256" key="1">
    <source>
        <dbReference type="ARBA" id="ARBA00008645"/>
    </source>
</evidence>
<dbReference type="OrthoDB" id="190201at2759"/>
<dbReference type="Pfam" id="PF00561">
    <property type="entry name" value="Abhydrolase_1"/>
    <property type="match status" value="1"/>
</dbReference>
<proteinExistence type="inferred from homology"/>
<name>A0A8M1GPJ6_URSMA</name>
<evidence type="ECO:0000313" key="4">
    <source>
        <dbReference type="Proteomes" id="UP000261680"/>
    </source>
</evidence>
<dbReference type="GO" id="GO:0016020">
    <property type="term" value="C:membrane"/>
    <property type="evidence" value="ECO:0007669"/>
    <property type="project" value="TreeGrafter"/>
</dbReference>
<dbReference type="GO" id="GO:0016787">
    <property type="term" value="F:hydrolase activity"/>
    <property type="evidence" value="ECO:0007669"/>
    <property type="project" value="UniProtKB-KW"/>
</dbReference>
<evidence type="ECO:0000256" key="2">
    <source>
        <dbReference type="ARBA" id="ARBA00022801"/>
    </source>
</evidence>
<dbReference type="PANTHER" id="PTHR43798:SF14">
    <property type="entry name" value="SERINE HYDROLASE-LIKE PROTEIN DDB_G0286239"/>
    <property type="match status" value="1"/>
</dbReference>